<evidence type="ECO:0000313" key="2">
    <source>
        <dbReference type="Proteomes" id="UP001219037"/>
    </source>
</evidence>
<keyword evidence="2" id="KW-1185">Reference proteome</keyword>
<dbReference type="RefSeq" id="WP_278157827.1">
    <property type="nucleotide sequence ID" value="NZ_CP121252.1"/>
</dbReference>
<reference evidence="1 2" key="1">
    <citation type="submission" date="2023-04" db="EMBL/GenBank/DDBJ databases">
        <title>Funneling lignin-derived compounds into biodiesel using alkali-halophilic Citricoccus sp. P2.</title>
        <authorList>
            <person name="Luo C.-B."/>
        </authorList>
    </citation>
    <scope>NUCLEOTIDE SEQUENCE [LARGE SCALE GENOMIC DNA]</scope>
    <source>
        <strain evidence="1 2">P2</strain>
    </source>
</reference>
<organism evidence="1 2">
    <name type="scientific">Citricoccus muralis</name>
    <dbReference type="NCBI Taxonomy" id="169134"/>
    <lineage>
        <taxon>Bacteria</taxon>
        <taxon>Bacillati</taxon>
        <taxon>Actinomycetota</taxon>
        <taxon>Actinomycetes</taxon>
        <taxon>Micrococcales</taxon>
        <taxon>Micrococcaceae</taxon>
        <taxon>Citricoccus</taxon>
    </lineage>
</organism>
<accession>A0ABY8H6G5</accession>
<gene>
    <name evidence="1" type="ORF">P8192_00960</name>
</gene>
<evidence type="ECO:0000313" key="1">
    <source>
        <dbReference type="EMBL" id="WFP16730.1"/>
    </source>
</evidence>
<dbReference type="EMBL" id="CP121252">
    <property type="protein sequence ID" value="WFP16730.1"/>
    <property type="molecule type" value="Genomic_DNA"/>
</dbReference>
<name>A0ABY8H6G5_9MICC</name>
<sequence>MKLIWATRGRTWGFRFLRSGGLADPLEIYEVCFADLDSEAEGIRHLPDGSVALRILDPERRKDRAGRIIPHDFVILDHTGLEITSVEAARDVVWPEVADEYEAAWEASEPSSAARGL</sequence>
<dbReference type="Proteomes" id="UP001219037">
    <property type="component" value="Chromosome"/>
</dbReference>
<protein>
    <submittedName>
        <fullName evidence="1">Uncharacterized protein</fullName>
    </submittedName>
</protein>
<proteinExistence type="predicted"/>